<dbReference type="GO" id="GO:0007399">
    <property type="term" value="P:nervous system development"/>
    <property type="evidence" value="ECO:0007669"/>
    <property type="project" value="TreeGrafter"/>
</dbReference>
<organism evidence="2 3">
    <name type="scientific">Pavo cristatus</name>
    <name type="common">Indian peafowl</name>
    <name type="synonym">Blue peafowl</name>
    <dbReference type="NCBI Taxonomy" id="9049"/>
    <lineage>
        <taxon>Eukaryota</taxon>
        <taxon>Metazoa</taxon>
        <taxon>Chordata</taxon>
        <taxon>Craniata</taxon>
        <taxon>Vertebrata</taxon>
        <taxon>Euteleostomi</taxon>
        <taxon>Archelosauria</taxon>
        <taxon>Archosauria</taxon>
        <taxon>Dinosauria</taxon>
        <taxon>Saurischia</taxon>
        <taxon>Theropoda</taxon>
        <taxon>Coelurosauria</taxon>
        <taxon>Aves</taxon>
        <taxon>Neognathae</taxon>
        <taxon>Galloanserae</taxon>
        <taxon>Galliformes</taxon>
        <taxon>Phasianidae</taxon>
        <taxon>Phasianinae</taxon>
        <taxon>Pavo</taxon>
    </lineage>
</organism>
<name>A0A8C9LFU7_PAVCR</name>
<dbReference type="AlphaFoldDB" id="A0A8C9LFU7"/>
<evidence type="ECO:0000313" key="2">
    <source>
        <dbReference type="Ensembl" id="ENSPSTP00000024129.1"/>
    </source>
</evidence>
<evidence type="ECO:0000313" key="3">
    <source>
        <dbReference type="Proteomes" id="UP000694428"/>
    </source>
</evidence>
<dbReference type="Proteomes" id="UP000694428">
    <property type="component" value="Unplaced"/>
</dbReference>
<evidence type="ECO:0008006" key="4">
    <source>
        <dbReference type="Google" id="ProtNLM"/>
    </source>
</evidence>
<keyword evidence="1" id="KW-1133">Transmembrane helix</keyword>
<dbReference type="GO" id="GO:0005739">
    <property type="term" value="C:mitochondrion"/>
    <property type="evidence" value="ECO:0007669"/>
    <property type="project" value="TreeGrafter"/>
</dbReference>
<feature type="transmembrane region" description="Helical" evidence="1">
    <location>
        <begin position="79"/>
        <end position="103"/>
    </location>
</feature>
<dbReference type="InterPro" id="IPR045325">
    <property type="entry name" value="TMEM70/TMEM186/TMEM223"/>
</dbReference>
<dbReference type="Pfam" id="PF06979">
    <property type="entry name" value="TMEM70"/>
    <property type="match status" value="1"/>
</dbReference>
<proteinExistence type="predicted"/>
<accession>A0A8C9LFU7</accession>
<dbReference type="InterPro" id="IPR026100">
    <property type="entry name" value="Tmem223"/>
</dbReference>
<feature type="transmembrane region" description="Helical" evidence="1">
    <location>
        <begin position="36"/>
        <end position="59"/>
    </location>
</feature>
<sequence length="189" mass="20382">MAAAAAARARAAQALEAAVPRDVVLFRHERGPFFRLAGLFCAGQGVFWASLAHSAFTGLRPPPPGVGPDDPLRPRDNKWRWAFTAACATLGSLIVAAGCFIPLRSVRRLTLHRGGSTVTISTHGPMGLGPGRSLTVPLRHLSCRAHRSDVRTSIPLKVKGRIAFFLLDARGQLDNPRLFDVTVGAYRKL</sequence>
<reference evidence="2" key="1">
    <citation type="submission" date="2025-08" db="UniProtKB">
        <authorList>
            <consortium name="Ensembl"/>
        </authorList>
    </citation>
    <scope>IDENTIFICATION</scope>
</reference>
<protein>
    <recommendedName>
        <fullName evidence="4">Transmembrane protein 223</fullName>
    </recommendedName>
</protein>
<dbReference type="Ensembl" id="ENSPSTT00000025388.1">
    <property type="protein sequence ID" value="ENSPSTP00000024129.1"/>
    <property type="gene ID" value="ENSPSTG00000017805.1"/>
</dbReference>
<reference evidence="2" key="2">
    <citation type="submission" date="2025-09" db="UniProtKB">
        <authorList>
            <consortium name="Ensembl"/>
        </authorList>
    </citation>
    <scope>IDENTIFICATION</scope>
</reference>
<keyword evidence="1" id="KW-0812">Transmembrane</keyword>
<dbReference type="PANTHER" id="PTHR14549:SF2">
    <property type="entry name" value="TRANSMEMBRANE PROTEIN 223"/>
    <property type="match status" value="1"/>
</dbReference>
<keyword evidence="1" id="KW-0472">Membrane</keyword>
<evidence type="ECO:0000256" key="1">
    <source>
        <dbReference type="SAM" id="Phobius"/>
    </source>
</evidence>
<dbReference type="PANTHER" id="PTHR14549">
    <property type="entry name" value="TRANSMEMBRANE PROTEIN 223"/>
    <property type="match status" value="1"/>
</dbReference>
<keyword evidence="3" id="KW-1185">Reference proteome</keyword>